<feature type="domain" description="Rhodanese" evidence="2">
    <location>
        <begin position="77"/>
        <end position="166"/>
    </location>
</feature>
<dbReference type="RefSeq" id="WP_052442269.1">
    <property type="nucleotide sequence ID" value="NZ_BASE01000131.1"/>
</dbReference>
<dbReference type="InterPro" id="IPR050229">
    <property type="entry name" value="GlpE_sulfurtransferase"/>
</dbReference>
<feature type="domain" description="Rhodanese" evidence="2">
    <location>
        <begin position="231"/>
        <end position="316"/>
    </location>
</feature>
<evidence type="ECO:0000259" key="2">
    <source>
        <dbReference type="PROSITE" id="PS50206"/>
    </source>
</evidence>
<dbReference type="InterPro" id="IPR036873">
    <property type="entry name" value="Rhodanese-like_dom_sf"/>
</dbReference>
<dbReference type="GO" id="GO:0004792">
    <property type="term" value="F:thiosulfate-cyanide sulfurtransferase activity"/>
    <property type="evidence" value="ECO:0007669"/>
    <property type="project" value="InterPro"/>
</dbReference>
<dbReference type="PROSITE" id="PS50206">
    <property type="entry name" value="RHODANESE_3"/>
    <property type="match status" value="2"/>
</dbReference>
<evidence type="ECO:0000313" key="3">
    <source>
        <dbReference type="EMBL" id="GAM16538.1"/>
    </source>
</evidence>
<dbReference type="CDD" id="cd00158">
    <property type="entry name" value="RHOD"/>
    <property type="match status" value="2"/>
</dbReference>
<dbReference type="AlphaFoldDB" id="A0A0A8X9D7"/>
<dbReference type="InterPro" id="IPR001763">
    <property type="entry name" value="Rhodanese-like_dom"/>
</dbReference>
<dbReference type="STRING" id="1321606.SAMD00020551_4751"/>
<dbReference type="PROSITE" id="PS00380">
    <property type="entry name" value="RHODANESE_1"/>
    <property type="match status" value="1"/>
</dbReference>
<dbReference type="InterPro" id="IPR001307">
    <property type="entry name" value="Thiosulphate_STrfase_CS"/>
</dbReference>
<evidence type="ECO:0000313" key="4">
    <source>
        <dbReference type="Proteomes" id="UP000031014"/>
    </source>
</evidence>
<dbReference type="PANTHER" id="PTHR43031">
    <property type="entry name" value="FAD-DEPENDENT OXIDOREDUCTASE"/>
    <property type="match status" value="1"/>
</dbReference>
<dbReference type="Pfam" id="PF00581">
    <property type="entry name" value="Rhodanese"/>
    <property type="match status" value="2"/>
</dbReference>
<name>A0A0A8X9D7_MESS1</name>
<comment type="caution">
    <text evidence="3">The sequence shown here is derived from an EMBL/GenBank/DDBJ whole genome shotgun (WGS) entry which is preliminary data.</text>
</comment>
<feature type="chain" id="PRO_5039660824" evidence="1">
    <location>
        <begin position="22"/>
        <end position="350"/>
    </location>
</feature>
<dbReference type="SUPFAM" id="SSF52821">
    <property type="entry name" value="Rhodanese/Cell cycle control phosphatase"/>
    <property type="match status" value="2"/>
</dbReference>
<proteinExistence type="predicted"/>
<accession>A0A0A8X9D7</accession>
<protein>
    <submittedName>
        <fullName evidence="3">Rhodanese</fullName>
    </submittedName>
</protein>
<dbReference type="Proteomes" id="UP000031014">
    <property type="component" value="Unassembled WGS sequence"/>
</dbReference>
<gene>
    <name evidence="3" type="ORF">SAMD00020551_4751</name>
</gene>
<organism evidence="3 4">
    <name type="scientific">Mesobacillus selenatarsenatis (strain DSM 18680 / JCM 14380 / FERM P-15431 / SF-1)</name>
    <dbReference type="NCBI Taxonomy" id="1321606"/>
    <lineage>
        <taxon>Bacteria</taxon>
        <taxon>Bacillati</taxon>
        <taxon>Bacillota</taxon>
        <taxon>Bacilli</taxon>
        <taxon>Bacillales</taxon>
        <taxon>Bacillaceae</taxon>
        <taxon>Mesobacillus</taxon>
    </lineage>
</organism>
<sequence>MKLFGKKVLFMLAGTMLIFTGGCGTEQGSTKVQPQVNGQSAQLNVFSVVQQTADAYLKKPAESISAEEIFEKMILNYDPSYFIVDVRDTAAFAAGHIEGSVNIPYSMTADPNQIANLPKDKKILVICYSGHTASQTSALWNMLGYDAIPMVNGMGGWTSDENLGTPLPQKTFDYEVEATETKAGNYDLPAPATKKYTDETAAILGSADDYLKTGLPPIMKPAAIQESIKNKQDGLLLVDLRAAKEYAAGHIPGAINIAYNSLAELEQLKKLSPEKKIVLIDHDGTMSSKAARILNMLGYEAYAMKDGMRVWTSNAEINGILPITNEKVKDYPLKKLNTKLETETGAASCG</sequence>
<evidence type="ECO:0000256" key="1">
    <source>
        <dbReference type="SAM" id="SignalP"/>
    </source>
</evidence>
<dbReference type="Gene3D" id="3.40.250.10">
    <property type="entry name" value="Rhodanese-like domain"/>
    <property type="match status" value="2"/>
</dbReference>
<keyword evidence="1" id="KW-0732">Signal</keyword>
<dbReference type="PANTHER" id="PTHR43031:SF1">
    <property type="entry name" value="PYRIDINE NUCLEOTIDE-DISULPHIDE OXIDOREDUCTASE"/>
    <property type="match status" value="1"/>
</dbReference>
<feature type="signal peptide" evidence="1">
    <location>
        <begin position="1"/>
        <end position="21"/>
    </location>
</feature>
<dbReference type="PROSITE" id="PS51257">
    <property type="entry name" value="PROKAR_LIPOPROTEIN"/>
    <property type="match status" value="1"/>
</dbReference>
<keyword evidence="4" id="KW-1185">Reference proteome</keyword>
<reference evidence="3 4" key="1">
    <citation type="submission" date="2013-06" db="EMBL/GenBank/DDBJ databases">
        <title>Whole genome shotgun sequence of Bacillus selenatarsenatis SF-1.</title>
        <authorList>
            <person name="Kuroda M."/>
            <person name="Sei K."/>
            <person name="Yamashita M."/>
            <person name="Ike M."/>
        </authorList>
    </citation>
    <scope>NUCLEOTIDE SEQUENCE [LARGE SCALE GENOMIC DNA]</scope>
    <source>
        <strain evidence="3 4">SF-1</strain>
    </source>
</reference>
<dbReference type="EMBL" id="BASE01000131">
    <property type="protein sequence ID" value="GAM16538.1"/>
    <property type="molecule type" value="Genomic_DNA"/>
</dbReference>
<dbReference type="SMART" id="SM00450">
    <property type="entry name" value="RHOD"/>
    <property type="match status" value="2"/>
</dbReference>